<feature type="transmembrane region" description="Helical" evidence="1">
    <location>
        <begin position="12"/>
        <end position="31"/>
    </location>
</feature>
<keyword evidence="1" id="KW-1133">Transmembrane helix</keyword>
<name>A0A482Y0U3_9EURY</name>
<sequence length="224" mass="24795">MVPRIASLHKNKVLHIIGGTIGVLAAFVLFTDATLHTIAPVAVIFFTLILHDVIDESYDLPKGSKWIVYGGSIFAAGAYLVVTNLDTWVGGLLALAGLWFIFDGATVIRYESCQEETEHEYVSGLDDETGEVMFRLQTLNVVYQTLEEASEPQTAAEIATARGLTESRAESALGYLKSKGRVEEIGDQYHAKPPRWGKVTPIVEFLMWIPRRIFRPFHRVAASA</sequence>
<evidence type="ECO:0000256" key="1">
    <source>
        <dbReference type="SAM" id="Phobius"/>
    </source>
</evidence>
<proteinExistence type="predicted"/>
<reference evidence="2 3" key="1">
    <citation type="submission" date="2019-02" db="EMBL/GenBank/DDBJ databases">
        <title>Genomic Encyclopedia of Archaeal and Bacterial Type Strains, Phase II (KMG-II): from individual species to whole genera.</title>
        <authorList>
            <person name="Goeker M."/>
        </authorList>
    </citation>
    <scope>NUCLEOTIDE SEQUENCE [LARGE SCALE GENOMIC DNA]</scope>
    <source>
        <strain evidence="2 3">DSM 18328</strain>
    </source>
</reference>
<feature type="transmembrane region" description="Helical" evidence="1">
    <location>
        <begin position="37"/>
        <end position="54"/>
    </location>
</feature>
<dbReference type="OrthoDB" id="200204at2157"/>
<accession>A0A482Y0U3</accession>
<feature type="transmembrane region" description="Helical" evidence="1">
    <location>
        <begin position="66"/>
        <end position="82"/>
    </location>
</feature>
<comment type="caution">
    <text evidence="2">The sequence shown here is derived from an EMBL/GenBank/DDBJ whole genome shotgun (WGS) entry which is preliminary data.</text>
</comment>
<keyword evidence="1" id="KW-0812">Transmembrane</keyword>
<dbReference type="Proteomes" id="UP000291097">
    <property type="component" value="Unassembled WGS sequence"/>
</dbReference>
<dbReference type="RefSeq" id="WP_130501749.1">
    <property type="nucleotide sequence ID" value="NZ_SHMP01000009.1"/>
</dbReference>
<dbReference type="EMBL" id="SHMP01000009">
    <property type="protein sequence ID" value="RZV06029.1"/>
    <property type="molecule type" value="Genomic_DNA"/>
</dbReference>
<evidence type="ECO:0000313" key="3">
    <source>
        <dbReference type="Proteomes" id="UP000291097"/>
    </source>
</evidence>
<feature type="transmembrane region" description="Helical" evidence="1">
    <location>
        <begin position="88"/>
        <end position="108"/>
    </location>
</feature>
<evidence type="ECO:0000313" key="2">
    <source>
        <dbReference type="EMBL" id="RZV06029.1"/>
    </source>
</evidence>
<keyword evidence="1" id="KW-0472">Membrane</keyword>
<protein>
    <submittedName>
        <fullName evidence="2">Uncharacterized protein</fullName>
    </submittedName>
</protein>
<dbReference type="AlphaFoldDB" id="A0A482Y0U3"/>
<organism evidence="2 3">
    <name type="scientific">Natrinema hispanicum</name>
    <dbReference type="NCBI Taxonomy" id="392421"/>
    <lineage>
        <taxon>Archaea</taxon>
        <taxon>Methanobacteriati</taxon>
        <taxon>Methanobacteriota</taxon>
        <taxon>Stenosarchaea group</taxon>
        <taxon>Halobacteria</taxon>
        <taxon>Halobacteriales</taxon>
        <taxon>Natrialbaceae</taxon>
        <taxon>Natrinema</taxon>
    </lineage>
</organism>
<gene>
    <name evidence="2" type="ORF">BDK88_3981</name>
</gene>